<dbReference type="EMBL" id="JAFNEN010002141">
    <property type="protein sequence ID" value="KAG8173023.1"/>
    <property type="molecule type" value="Genomic_DNA"/>
</dbReference>
<gene>
    <name evidence="2" type="ORF">JTE90_028040</name>
</gene>
<protein>
    <recommendedName>
        <fullName evidence="4">Secreted protein</fullName>
    </recommendedName>
</protein>
<accession>A0AAV6TMX7</accession>
<dbReference type="AlphaFoldDB" id="A0AAV6TMX7"/>
<sequence>MMIPLALALMTYSCMKICGARAKLPSIYHSVASHKKCNCSSVAKITILSSDCGPLSERRNLLLSSPPEVVQSP</sequence>
<evidence type="ECO:0000313" key="2">
    <source>
        <dbReference type="EMBL" id="KAG8173023.1"/>
    </source>
</evidence>
<evidence type="ECO:0008006" key="4">
    <source>
        <dbReference type="Google" id="ProtNLM"/>
    </source>
</evidence>
<organism evidence="2 3">
    <name type="scientific">Oedothorax gibbosus</name>
    <dbReference type="NCBI Taxonomy" id="931172"/>
    <lineage>
        <taxon>Eukaryota</taxon>
        <taxon>Metazoa</taxon>
        <taxon>Ecdysozoa</taxon>
        <taxon>Arthropoda</taxon>
        <taxon>Chelicerata</taxon>
        <taxon>Arachnida</taxon>
        <taxon>Araneae</taxon>
        <taxon>Araneomorphae</taxon>
        <taxon>Entelegynae</taxon>
        <taxon>Araneoidea</taxon>
        <taxon>Linyphiidae</taxon>
        <taxon>Erigoninae</taxon>
        <taxon>Oedothorax</taxon>
    </lineage>
</organism>
<name>A0AAV6TMX7_9ARAC</name>
<feature type="chain" id="PRO_5043451031" description="Secreted protein" evidence="1">
    <location>
        <begin position="23"/>
        <end position="73"/>
    </location>
</feature>
<evidence type="ECO:0000256" key="1">
    <source>
        <dbReference type="SAM" id="SignalP"/>
    </source>
</evidence>
<comment type="caution">
    <text evidence="2">The sequence shown here is derived from an EMBL/GenBank/DDBJ whole genome shotgun (WGS) entry which is preliminary data.</text>
</comment>
<keyword evidence="1" id="KW-0732">Signal</keyword>
<proteinExistence type="predicted"/>
<keyword evidence="3" id="KW-1185">Reference proteome</keyword>
<reference evidence="2 3" key="1">
    <citation type="journal article" date="2022" name="Nat. Ecol. Evol.">
        <title>A masculinizing supergene underlies an exaggerated male reproductive morph in a spider.</title>
        <authorList>
            <person name="Hendrickx F."/>
            <person name="De Corte Z."/>
            <person name="Sonet G."/>
            <person name="Van Belleghem S.M."/>
            <person name="Kostlbacher S."/>
            <person name="Vangestel C."/>
        </authorList>
    </citation>
    <scope>NUCLEOTIDE SEQUENCE [LARGE SCALE GENOMIC DNA]</scope>
    <source>
        <strain evidence="2">W744_W776</strain>
    </source>
</reference>
<dbReference type="Proteomes" id="UP000827092">
    <property type="component" value="Unassembled WGS sequence"/>
</dbReference>
<feature type="signal peptide" evidence="1">
    <location>
        <begin position="1"/>
        <end position="22"/>
    </location>
</feature>
<evidence type="ECO:0000313" key="3">
    <source>
        <dbReference type="Proteomes" id="UP000827092"/>
    </source>
</evidence>